<name>A0A8S5PVE7_9CAUD</name>
<dbReference type="Gene3D" id="3.90.226.10">
    <property type="entry name" value="2-enoyl-CoA Hydratase, Chain A, domain 1"/>
    <property type="match status" value="1"/>
</dbReference>
<dbReference type="GO" id="GO:0004176">
    <property type="term" value="F:ATP-dependent peptidase activity"/>
    <property type="evidence" value="ECO:0007669"/>
    <property type="project" value="TreeGrafter"/>
</dbReference>
<reference evidence="3" key="1">
    <citation type="journal article" date="2021" name="Proc. Natl. Acad. Sci. U.S.A.">
        <title>A Catalog of Tens of Thousands of Viruses from Human Metagenomes Reveals Hidden Associations with Chronic Diseases.</title>
        <authorList>
            <person name="Tisza M.J."/>
            <person name="Buck C.B."/>
        </authorList>
    </citation>
    <scope>NUCLEOTIDE SEQUENCE</scope>
    <source>
        <strain evidence="3">CtQve5</strain>
    </source>
</reference>
<evidence type="ECO:0000256" key="1">
    <source>
        <dbReference type="ARBA" id="ARBA00022801"/>
    </source>
</evidence>
<dbReference type="PANTHER" id="PTHR10381:SF70">
    <property type="entry name" value="ATP-DEPENDENT CLP PROTEASE PROTEOLYTIC SUBUNIT"/>
    <property type="match status" value="1"/>
</dbReference>
<dbReference type="Pfam" id="PF00574">
    <property type="entry name" value="CLP_protease"/>
    <property type="match status" value="1"/>
</dbReference>
<feature type="compositionally biased region" description="Acidic residues" evidence="2">
    <location>
        <begin position="202"/>
        <end position="232"/>
    </location>
</feature>
<organism evidence="3">
    <name type="scientific">Myoviridae sp. ctQve5</name>
    <dbReference type="NCBI Taxonomy" id="2825103"/>
    <lineage>
        <taxon>Viruses</taxon>
        <taxon>Duplodnaviria</taxon>
        <taxon>Heunggongvirae</taxon>
        <taxon>Uroviricota</taxon>
        <taxon>Caudoviricetes</taxon>
    </lineage>
</organism>
<feature type="compositionally biased region" description="Basic and acidic residues" evidence="2">
    <location>
        <begin position="233"/>
        <end position="256"/>
    </location>
</feature>
<dbReference type="CDD" id="cd07016">
    <property type="entry name" value="S14_ClpP_1"/>
    <property type="match status" value="1"/>
</dbReference>
<dbReference type="GO" id="GO:0051117">
    <property type="term" value="F:ATPase binding"/>
    <property type="evidence" value="ECO:0007669"/>
    <property type="project" value="TreeGrafter"/>
</dbReference>
<accession>A0A8S5PVE7</accession>
<feature type="region of interest" description="Disordered" evidence="2">
    <location>
        <begin position="177"/>
        <end position="262"/>
    </location>
</feature>
<dbReference type="GO" id="GO:0004252">
    <property type="term" value="F:serine-type endopeptidase activity"/>
    <property type="evidence" value="ECO:0007669"/>
    <property type="project" value="TreeGrafter"/>
</dbReference>
<dbReference type="GO" id="GO:0006515">
    <property type="term" value="P:protein quality control for misfolded or incompletely synthesized proteins"/>
    <property type="evidence" value="ECO:0007669"/>
    <property type="project" value="TreeGrafter"/>
</dbReference>
<keyword evidence="1" id="KW-0378">Hydrolase</keyword>
<dbReference type="PANTHER" id="PTHR10381">
    <property type="entry name" value="ATP-DEPENDENT CLP PROTEASE PROTEOLYTIC SUBUNIT"/>
    <property type="match status" value="1"/>
</dbReference>
<sequence length="262" mass="29569">MELRITGEIINTEETVKAIQTSTEDIDLYINSPGGEVFAGLNVVNAIQKSKVQVTAHVEVMAASIAGVIALACDKIEIDKNSLVMLHNCWTVSSGNKKALEQDIKAMEAIDNILHNIISENSTDETLISQIEEGDVWLTGEEVAGIFTNAELIEIKKDYALCAYSSLVNLVKENKKLKSEQEKPDEEPEAKDEEEEKKPEEEKEEEQPEQEEEPKQEEPEEEEEQKETEEEHPEEKEQEEKKKEDYKVSDKLKDLLIRAGGI</sequence>
<dbReference type="EMBL" id="BK015519">
    <property type="protein sequence ID" value="DAE10736.1"/>
    <property type="molecule type" value="Genomic_DNA"/>
</dbReference>
<evidence type="ECO:0000313" key="3">
    <source>
        <dbReference type="EMBL" id="DAE10736.1"/>
    </source>
</evidence>
<proteinExistence type="predicted"/>
<dbReference type="GO" id="GO:0009368">
    <property type="term" value="C:endopeptidase Clp complex"/>
    <property type="evidence" value="ECO:0007669"/>
    <property type="project" value="TreeGrafter"/>
</dbReference>
<protein>
    <submittedName>
        <fullName evidence="3">Putative ATP dependent Clp protease</fullName>
    </submittedName>
</protein>
<evidence type="ECO:0000256" key="2">
    <source>
        <dbReference type="SAM" id="MobiDB-lite"/>
    </source>
</evidence>
<feature type="compositionally biased region" description="Acidic residues" evidence="2">
    <location>
        <begin position="183"/>
        <end position="195"/>
    </location>
</feature>
<dbReference type="InterPro" id="IPR029045">
    <property type="entry name" value="ClpP/crotonase-like_dom_sf"/>
</dbReference>
<dbReference type="SUPFAM" id="SSF52096">
    <property type="entry name" value="ClpP/crotonase"/>
    <property type="match status" value="1"/>
</dbReference>
<keyword evidence="3" id="KW-0645">Protease</keyword>
<dbReference type="InterPro" id="IPR023562">
    <property type="entry name" value="ClpP/TepA"/>
</dbReference>